<evidence type="ECO:0000313" key="3">
    <source>
        <dbReference type="Proteomes" id="UP000034798"/>
    </source>
</evidence>
<dbReference type="EMBL" id="LBQZ01000029">
    <property type="protein sequence ID" value="KKP88011.1"/>
    <property type="molecule type" value="Genomic_DNA"/>
</dbReference>
<keyword evidence="1" id="KW-0812">Transmembrane</keyword>
<dbReference type="Proteomes" id="UP000034798">
    <property type="component" value="Unassembled WGS sequence"/>
</dbReference>
<accession>A0A0G0DGX6</accession>
<dbReference type="AlphaFoldDB" id="A0A0G0DGX6"/>
<reference evidence="2 3" key="1">
    <citation type="journal article" date="2015" name="Nature">
        <title>rRNA introns, odd ribosomes, and small enigmatic genomes across a large radiation of phyla.</title>
        <authorList>
            <person name="Brown C.T."/>
            <person name="Hug L.A."/>
            <person name="Thomas B.C."/>
            <person name="Sharon I."/>
            <person name="Castelle C.J."/>
            <person name="Singh A."/>
            <person name="Wilkins M.J."/>
            <person name="Williams K.H."/>
            <person name="Banfield J.F."/>
        </authorList>
    </citation>
    <scope>NUCLEOTIDE SEQUENCE [LARGE SCALE GENOMIC DNA]</scope>
</reference>
<organism evidence="2 3">
    <name type="scientific">Candidatus Nomurabacteria bacterium GW2011_GWC2_35_8</name>
    <dbReference type="NCBI Taxonomy" id="1618752"/>
    <lineage>
        <taxon>Bacteria</taxon>
        <taxon>Candidatus Nomuraibacteriota</taxon>
    </lineage>
</organism>
<comment type="caution">
    <text evidence="2">The sequence shown here is derived from an EMBL/GenBank/DDBJ whole genome shotgun (WGS) entry which is preliminary data.</text>
</comment>
<name>A0A0G0DGX6_9BACT</name>
<keyword evidence="1" id="KW-0472">Membrane</keyword>
<feature type="transmembrane region" description="Helical" evidence="1">
    <location>
        <begin position="20"/>
        <end position="38"/>
    </location>
</feature>
<evidence type="ECO:0000256" key="1">
    <source>
        <dbReference type="SAM" id="Phobius"/>
    </source>
</evidence>
<protein>
    <submittedName>
        <fullName evidence="2">Uncharacterized protein</fullName>
    </submittedName>
</protein>
<proteinExistence type="predicted"/>
<sequence>MKKIILNLRSQPEHVRRNILHVLTVFFAVALLLIWVFSLGTNLSSPETQAKINNDLEPFSALTANIVDGYYSITGSN</sequence>
<evidence type="ECO:0000313" key="2">
    <source>
        <dbReference type="EMBL" id="KKP88011.1"/>
    </source>
</evidence>
<keyword evidence="1" id="KW-1133">Transmembrane helix</keyword>
<gene>
    <name evidence="2" type="ORF">UR91_C0029G0007</name>
</gene>